<comment type="caution">
    <text evidence="1">The sequence shown here is derived from an EMBL/GenBank/DDBJ whole genome shotgun (WGS) entry which is preliminary data.</text>
</comment>
<proteinExistence type="predicted"/>
<evidence type="ECO:0000313" key="1">
    <source>
        <dbReference type="EMBL" id="MXQ87370.1"/>
    </source>
</evidence>
<accession>A0A6B0RBR3</accession>
<dbReference type="InterPro" id="IPR031380">
    <property type="entry name" value="SIX6OS1"/>
</dbReference>
<keyword evidence="2" id="KW-1185">Reference proteome</keyword>
<organism evidence="1 2">
    <name type="scientific">Bos mutus</name>
    <name type="common">wild yak</name>
    <dbReference type="NCBI Taxonomy" id="72004"/>
    <lineage>
        <taxon>Eukaryota</taxon>
        <taxon>Metazoa</taxon>
        <taxon>Chordata</taxon>
        <taxon>Craniata</taxon>
        <taxon>Vertebrata</taxon>
        <taxon>Euteleostomi</taxon>
        <taxon>Mammalia</taxon>
        <taxon>Eutheria</taxon>
        <taxon>Laurasiatheria</taxon>
        <taxon>Artiodactyla</taxon>
        <taxon>Ruminantia</taxon>
        <taxon>Pecora</taxon>
        <taxon>Bovidae</taxon>
        <taxon>Bovinae</taxon>
        <taxon>Bos</taxon>
    </lineage>
</organism>
<dbReference type="PANTHER" id="PTHR35449:SF1">
    <property type="entry name" value="PROTEIN SIX6OS1"/>
    <property type="match status" value="1"/>
</dbReference>
<dbReference type="PANTHER" id="PTHR35449">
    <property type="entry name" value="PROTEIN SIX6OS1"/>
    <property type="match status" value="1"/>
</dbReference>
<sequence length="761" mass="87873">MNDSLFVSLDRLLLEFVFQYEQDISTKEDIVQRINKCFEDIKEYKATVCKIHETINTTDEEIGHYCKHSKEIKDNCSNWKPTCDVFHKHEDYMQEQFIIYQETIEKDKKMYHGYICQYKDVLKQYQLKYSETPLSREYYEKKREYEEIQNRVLASTEQLKVNETIFMEFLVPSPFPSLTSWTLHMVNLRYKTQDILKHANQFSKRSCDLKKEVDDMEIEINYLNQQIARHYEMKNLPETLEEKNKNVEKRKELKERIFEKDPQPVLMLNKTLQNSQLFLPYESQKLIKPIKMHSSEPRIIDKKEESSVSQSKLANIDFKQKENDAHVLNDSAVNNHPKCTHVTAFKNSQNVMQFRLVTPQKQSNCNQWLEKRDTDAECGDKGTIRQLPESKCASQITYAEHFGKPIESNSDEVEERAGIFPRTPEIPLFLRTPEDVKAPDSVGKLPKTPSIEINRNTATESQTQKDSPGFSFLMSYTSRSPGLNLFDSSVFDSEISSHQFGEHYSSGNLNPLSSQQEIGNLFGKPEREDAFTFSFPSDSSTHTFGAGRDDFSFPFSLEQDQNSGLSSNEVEKCVLLGMNEQARCYETCFTYLKWEYAFKTVRNYIKKYIDPSSPLGLAPPPFPPYSLFPVSFMTISCLGMEQVSIHSELPLNEDLSRDLRLRWEQYPRRNKEILGTTRLAARAGDTQGNSHVLFRRILQLTTVAYGFGEVEGVTSRRSSSGSTHSETYIEAAPMKGRHQIDLLTSQGGLAQGLADTVENVK</sequence>
<dbReference type="AlphaFoldDB" id="A0A6B0RBR3"/>
<reference evidence="1" key="1">
    <citation type="submission" date="2019-10" db="EMBL/GenBank/DDBJ databases">
        <title>The sequence and de novo assembly of the wild yak genome.</title>
        <authorList>
            <person name="Liu Y."/>
        </authorList>
    </citation>
    <scope>NUCLEOTIDE SEQUENCE [LARGE SCALE GENOMIC DNA]</scope>
    <source>
        <strain evidence="1">WY2019</strain>
    </source>
</reference>
<dbReference type="GO" id="GO:0007283">
    <property type="term" value="P:spermatogenesis"/>
    <property type="evidence" value="ECO:0007669"/>
    <property type="project" value="TreeGrafter"/>
</dbReference>
<protein>
    <recommendedName>
        <fullName evidence="3">Protein SIX6OS1</fullName>
    </recommendedName>
</protein>
<dbReference type="Pfam" id="PF15676">
    <property type="entry name" value="S6OS1"/>
    <property type="match status" value="1"/>
</dbReference>
<dbReference type="Proteomes" id="UP000322234">
    <property type="component" value="Unassembled WGS sequence"/>
</dbReference>
<dbReference type="GO" id="GO:0000801">
    <property type="term" value="C:central element"/>
    <property type="evidence" value="ECO:0007669"/>
    <property type="project" value="TreeGrafter"/>
</dbReference>
<dbReference type="GO" id="GO:0048477">
    <property type="term" value="P:oogenesis"/>
    <property type="evidence" value="ECO:0007669"/>
    <property type="project" value="TreeGrafter"/>
</dbReference>
<evidence type="ECO:0000313" key="2">
    <source>
        <dbReference type="Proteomes" id="UP000322234"/>
    </source>
</evidence>
<dbReference type="EMBL" id="VBQZ03000037">
    <property type="protein sequence ID" value="MXQ87370.1"/>
    <property type="molecule type" value="Genomic_DNA"/>
</dbReference>
<gene>
    <name evidence="1" type="ORF">E5288_WYG001556</name>
</gene>
<name>A0A6B0RBR3_9CETA</name>
<dbReference type="GO" id="GO:0007129">
    <property type="term" value="P:homologous chromosome pairing at meiosis"/>
    <property type="evidence" value="ECO:0007669"/>
    <property type="project" value="TreeGrafter"/>
</dbReference>
<evidence type="ECO:0008006" key="3">
    <source>
        <dbReference type="Google" id="ProtNLM"/>
    </source>
</evidence>
<dbReference type="GO" id="GO:0010705">
    <property type="term" value="P:meiotic DNA double-strand break processing involved in reciprocal meiotic recombination"/>
    <property type="evidence" value="ECO:0007669"/>
    <property type="project" value="TreeGrafter"/>
</dbReference>